<dbReference type="GeneID" id="17251551"/>
<dbReference type="Pfam" id="PF07973">
    <property type="entry name" value="tRNA_SAD"/>
    <property type="match status" value="1"/>
</dbReference>
<dbReference type="SMART" id="SM00863">
    <property type="entry name" value="tRNA_SAD"/>
    <property type="match status" value="1"/>
</dbReference>
<dbReference type="PROSITE" id="PS50862">
    <property type="entry name" value="AA_TRNA_LIGASE_II"/>
    <property type="match status" value="1"/>
</dbReference>
<dbReference type="GO" id="GO:0005524">
    <property type="term" value="F:ATP binding"/>
    <property type="evidence" value="ECO:0007669"/>
    <property type="project" value="UniProtKB-KW"/>
</dbReference>
<evidence type="ECO:0000256" key="5">
    <source>
        <dbReference type="ARBA" id="ARBA00022741"/>
    </source>
</evidence>
<reference evidence="14" key="2">
    <citation type="submission" date="2024-10" db="UniProtKB">
        <authorList>
            <consortium name="EnsemblProtists"/>
        </authorList>
    </citation>
    <scope>IDENTIFICATION</scope>
</reference>
<dbReference type="Gene3D" id="3.40.50.800">
    <property type="entry name" value="Anticodon-binding domain"/>
    <property type="match status" value="1"/>
</dbReference>
<keyword evidence="8" id="KW-0648">Protein biosynthesis</keyword>
<dbReference type="InterPro" id="IPR002314">
    <property type="entry name" value="aa-tRNA-synt_IIb"/>
</dbReference>
<dbReference type="KEGG" id="ehx:EMIHUDRAFT_448665"/>
<dbReference type="SUPFAM" id="SSF55681">
    <property type="entry name" value="Class II aaRS and biotin synthetases"/>
    <property type="match status" value="1"/>
</dbReference>
<dbReference type="EC" id="6.1.1.3" evidence="2"/>
<dbReference type="Pfam" id="PF00587">
    <property type="entry name" value="tRNA-synt_2b"/>
    <property type="match status" value="1"/>
</dbReference>
<organism evidence="14 15">
    <name type="scientific">Emiliania huxleyi (strain CCMP1516)</name>
    <dbReference type="NCBI Taxonomy" id="280463"/>
    <lineage>
        <taxon>Eukaryota</taxon>
        <taxon>Haptista</taxon>
        <taxon>Haptophyta</taxon>
        <taxon>Prymnesiophyceae</taxon>
        <taxon>Isochrysidales</taxon>
        <taxon>Noelaerhabdaceae</taxon>
        <taxon>Emiliania</taxon>
    </lineage>
</organism>
<evidence type="ECO:0000313" key="14">
    <source>
        <dbReference type="EnsemblProtists" id="EOD05458"/>
    </source>
</evidence>
<dbReference type="InterPro" id="IPR006195">
    <property type="entry name" value="aa-tRNA-synth_II"/>
</dbReference>
<evidence type="ECO:0000256" key="3">
    <source>
        <dbReference type="ARBA" id="ARBA00022598"/>
    </source>
</evidence>
<dbReference type="eggNOG" id="KOG1637">
    <property type="taxonomic scope" value="Eukaryota"/>
</dbReference>
<dbReference type="GO" id="GO:0006435">
    <property type="term" value="P:threonyl-tRNA aminoacylation"/>
    <property type="evidence" value="ECO:0007669"/>
    <property type="project" value="InterPro"/>
</dbReference>
<protein>
    <recommendedName>
        <fullName evidence="2">threonine--tRNA ligase</fullName>
        <ecNumber evidence="2">6.1.1.3</ecNumber>
    </recommendedName>
    <alternativeName>
        <fullName evidence="10">Threonyl-tRNA synthetase</fullName>
    </alternativeName>
</protein>
<evidence type="ECO:0000256" key="4">
    <source>
        <dbReference type="ARBA" id="ARBA00022723"/>
    </source>
</evidence>
<evidence type="ECO:0000259" key="13">
    <source>
        <dbReference type="PROSITE" id="PS50862"/>
    </source>
</evidence>
<evidence type="ECO:0000256" key="12">
    <source>
        <dbReference type="SAM" id="SignalP"/>
    </source>
</evidence>
<evidence type="ECO:0000256" key="2">
    <source>
        <dbReference type="ARBA" id="ARBA00013163"/>
    </source>
</evidence>
<keyword evidence="15" id="KW-1185">Reference proteome</keyword>
<dbReference type="Gene3D" id="3.30.930.10">
    <property type="entry name" value="Bira Bifunctional Protein, Domain 2"/>
    <property type="match status" value="1"/>
</dbReference>
<dbReference type="NCBIfam" id="TIGR00418">
    <property type="entry name" value="thrS"/>
    <property type="match status" value="1"/>
</dbReference>
<dbReference type="PRINTS" id="PR01047">
    <property type="entry name" value="TRNASYNTHTHR"/>
</dbReference>
<evidence type="ECO:0000256" key="8">
    <source>
        <dbReference type="ARBA" id="ARBA00022917"/>
    </source>
</evidence>
<dbReference type="GO" id="GO:0005737">
    <property type="term" value="C:cytoplasm"/>
    <property type="evidence" value="ECO:0007669"/>
    <property type="project" value="InterPro"/>
</dbReference>
<dbReference type="STRING" id="2903.R1B771"/>
<evidence type="ECO:0000256" key="1">
    <source>
        <dbReference type="ARBA" id="ARBA00008226"/>
    </source>
</evidence>
<reference evidence="15" key="1">
    <citation type="journal article" date="2013" name="Nature">
        <title>Pan genome of the phytoplankton Emiliania underpins its global distribution.</title>
        <authorList>
            <person name="Read B.A."/>
            <person name="Kegel J."/>
            <person name="Klute M.J."/>
            <person name="Kuo A."/>
            <person name="Lefebvre S.C."/>
            <person name="Maumus F."/>
            <person name="Mayer C."/>
            <person name="Miller J."/>
            <person name="Monier A."/>
            <person name="Salamov A."/>
            <person name="Young J."/>
            <person name="Aguilar M."/>
            <person name="Claverie J.M."/>
            <person name="Frickenhaus S."/>
            <person name="Gonzalez K."/>
            <person name="Herman E.K."/>
            <person name="Lin Y.C."/>
            <person name="Napier J."/>
            <person name="Ogata H."/>
            <person name="Sarno A.F."/>
            <person name="Shmutz J."/>
            <person name="Schroeder D."/>
            <person name="de Vargas C."/>
            <person name="Verret F."/>
            <person name="von Dassow P."/>
            <person name="Valentin K."/>
            <person name="Van de Peer Y."/>
            <person name="Wheeler G."/>
            <person name="Dacks J.B."/>
            <person name="Delwiche C.F."/>
            <person name="Dyhrman S.T."/>
            <person name="Glockner G."/>
            <person name="John U."/>
            <person name="Richards T."/>
            <person name="Worden A.Z."/>
            <person name="Zhang X."/>
            <person name="Grigoriev I.V."/>
            <person name="Allen A.E."/>
            <person name="Bidle K."/>
            <person name="Borodovsky M."/>
            <person name="Bowler C."/>
            <person name="Brownlee C."/>
            <person name="Cock J.M."/>
            <person name="Elias M."/>
            <person name="Gladyshev V.N."/>
            <person name="Groth M."/>
            <person name="Guda C."/>
            <person name="Hadaegh A."/>
            <person name="Iglesias-Rodriguez M.D."/>
            <person name="Jenkins J."/>
            <person name="Jones B.M."/>
            <person name="Lawson T."/>
            <person name="Leese F."/>
            <person name="Lindquist E."/>
            <person name="Lobanov A."/>
            <person name="Lomsadze A."/>
            <person name="Malik S.B."/>
            <person name="Marsh M.E."/>
            <person name="Mackinder L."/>
            <person name="Mock T."/>
            <person name="Mueller-Roeber B."/>
            <person name="Pagarete A."/>
            <person name="Parker M."/>
            <person name="Probert I."/>
            <person name="Quesneville H."/>
            <person name="Raines C."/>
            <person name="Rensing S.A."/>
            <person name="Riano-Pachon D.M."/>
            <person name="Richier S."/>
            <person name="Rokitta S."/>
            <person name="Shiraiwa Y."/>
            <person name="Soanes D.M."/>
            <person name="van der Giezen M."/>
            <person name="Wahlund T.M."/>
            <person name="Williams B."/>
            <person name="Wilson W."/>
            <person name="Wolfe G."/>
            <person name="Wurch L.L."/>
        </authorList>
    </citation>
    <scope>NUCLEOTIDE SEQUENCE</scope>
</reference>
<evidence type="ECO:0000256" key="7">
    <source>
        <dbReference type="ARBA" id="ARBA00022840"/>
    </source>
</evidence>
<dbReference type="Pfam" id="PF03129">
    <property type="entry name" value="HGTP_anticodon"/>
    <property type="match status" value="1"/>
</dbReference>
<feature type="chain" id="PRO_5044283014" description="threonine--tRNA ligase" evidence="12">
    <location>
        <begin position="24"/>
        <end position="678"/>
    </location>
</feature>
<accession>A0A0D3I2H3</accession>
<keyword evidence="7" id="KW-0067">ATP-binding</keyword>
<keyword evidence="5" id="KW-0547">Nucleotide-binding</keyword>
<evidence type="ECO:0000313" key="15">
    <source>
        <dbReference type="Proteomes" id="UP000013827"/>
    </source>
</evidence>
<dbReference type="EnsemblProtists" id="EOD05458">
    <property type="protein sequence ID" value="EOD05458"/>
    <property type="gene ID" value="EMIHUDRAFT_448665"/>
</dbReference>
<dbReference type="RefSeq" id="XP_005757887.1">
    <property type="nucleotide sequence ID" value="XM_005757830.1"/>
</dbReference>
<comment type="similarity">
    <text evidence="1">Belongs to the class-II aminoacyl-tRNA synthetase family.</text>
</comment>
<dbReference type="GO" id="GO:0004829">
    <property type="term" value="F:threonine-tRNA ligase activity"/>
    <property type="evidence" value="ECO:0007669"/>
    <property type="project" value="UniProtKB-EC"/>
</dbReference>
<comment type="catalytic activity">
    <reaction evidence="11">
        <text>tRNA(Thr) + L-threonine + ATP = L-threonyl-tRNA(Thr) + AMP + diphosphate + H(+)</text>
        <dbReference type="Rhea" id="RHEA:24624"/>
        <dbReference type="Rhea" id="RHEA-COMP:9670"/>
        <dbReference type="Rhea" id="RHEA-COMP:9704"/>
        <dbReference type="ChEBI" id="CHEBI:15378"/>
        <dbReference type="ChEBI" id="CHEBI:30616"/>
        <dbReference type="ChEBI" id="CHEBI:33019"/>
        <dbReference type="ChEBI" id="CHEBI:57926"/>
        <dbReference type="ChEBI" id="CHEBI:78442"/>
        <dbReference type="ChEBI" id="CHEBI:78534"/>
        <dbReference type="ChEBI" id="CHEBI:456215"/>
        <dbReference type="EC" id="6.1.1.3"/>
    </reaction>
</comment>
<keyword evidence="4" id="KW-0479">Metal-binding</keyword>
<dbReference type="PANTHER" id="PTHR11451:SF44">
    <property type="entry name" value="THREONINE--TRNA LIGASE, CHLOROPLASTIC_MITOCHONDRIAL 2"/>
    <property type="match status" value="1"/>
</dbReference>
<dbReference type="InterPro" id="IPR033728">
    <property type="entry name" value="ThrRS_core"/>
</dbReference>
<evidence type="ECO:0000256" key="10">
    <source>
        <dbReference type="ARBA" id="ARBA00031900"/>
    </source>
</evidence>
<dbReference type="SUPFAM" id="SSF52954">
    <property type="entry name" value="Class II aaRS ABD-related"/>
    <property type="match status" value="1"/>
</dbReference>
<keyword evidence="9" id="KW-0030">Aminoacyl-tRNA synthetase</keyword>
<keyword evidence="6" id="KW-0862">Zinc</keyword>
<sequence>MRLLPGLSLGGFLMSALLARSAALNAAAAARRLPASTCGRAAAALPRLLAAPAMGSRRCSGLRMADQSAVAEAPAPPAPVPLPTNANEQLLRIRHSTAHVMAMAVQRLYKDARVTIGPWIEKGFYYDFDRPEPFAEKDLRRIKKEMDKLIGLKLPFRREELSFDEAKARIEAADEPYKLEILDSIVAKDPDAPITIFHIGEPGKANWWDLCAGPHVEHTGQLPKDAIDLESIAGAYWRGDEARPMLQRIYGTAWESAEQLAEHRRIQEEAKRRDHRALGKQLRLFSIQQEAGGGLVFWHPRGARVRRLMEDFWREAHTAGGYELLYTPHMASLDLWKTSGHFDFYADGMFDQMEVEGAQYQIKPMNCPFHVLTYKDEKRSYRDLPLRWAELGTVYRYERSGTLNGLFRVRGFTQDDAHIFCLPEQLADEIQGPTRVLDLTETILTKFGFTEYEVMLSTRPDKAVGSDEIWDKATSALREALGAKGWEYDVDEGGGAFYGPKIDIKIRDAIGRLWQCSTIQCDFNLPQRFGLEYVSPDGGREQPIMLHRAIFGSLERFFGVLIESTAGDFPFWLAPTQLRLLPVSDDYRPYCDAAVARLKAAGIRAEVDPGGRSVGKQIKVANQDKVPILSVVGEAEVGANALKLEMRKGGELGELPLERAIEVLAAAAEKAVEPIEAL</sequence>
<dbReference type="Proteomes" id="UP000013827">
    <property type="component" value="Unassembled WGS sequence"/>
</dbReference>
<feature type="signal peptide" evidence="12">
    <location>
        <begin position="1"/>
        <end position="23"/>
    </location>
</feature>
<dbReference type="InterPro" id="IPR018163">
    <property type="entry name" value="Thr/Ala-tRNA-synth_IIc_edit"/>
</dbReference>
<dbReference type="GO" id="GO:0046872">
    <property type="term" value="F:metal ion binding"/>
    <property type="evidence" value="ECO:0007669"/>
    <property type="project" value="UniProtKB-KW"/>
</dbReference>
<keyword evidence="12" id="KW-0732">Signal</keyword>
<dbReference type="CDD" id="cd00771">
    <property type="entry name" value="ThrRS_core"/>
    <property type="match status" value="1"/>
</dbReference>
<dbReference type="InterPro" id="IPR012947">
    <property type="entry name" value="tRNA_SAD"/>
</dbReference>
<dbReference type="InterPro" id="IPR004154">
    <property type="entry name" value="Anticodon-bd"/>
</dbReference>
<keyword evidence="3" id="KW-0436">Ligase</keyword>
<dbReference type="AlphaFoldDB" id="A0A0D3I2H3"/>
<dbReference type="Gene3D" id="3.30.54.20">
    <property type="match status" value="1"/>
</dbReference>
<dbReference type="FunFam" id="3.30.930.10:FF:000002">
    <property type="entry name" value="Threonine--tRNA ligase"/>
    <property type="match status" value="1"/>
</dbReference>
<dbReference type="SUPFAM" id="SSF55186">
    <property type="entry name" value="ThrRS/AlaRS common domain"/>
    <property type="match status" value="1"/>
</dbReference>
<evidence type="ECO:0000256" key="11">
    <source>
        <dbReference type="ARBA" id="ARBA00049515"/>
    </source>
</evidence>
<dbReference type="OMA" id="EDKGWEY"/>
<dbReference type="Gene3D" id="3.30.980.10">
    <property type="entry name" value="Threonyl-trna Synthetase, Chain A, domain 2"/>
    <property type="match status" value="1"/>
</dbReference>
<dbReference type="PANTHER" id="PTHR11451">
    <property type="entry name" value="THREONINE-TRNA LIGASE"/>
    <property type="match status" value="1"/>
</dbReference>
<dbReference type="InterPro" id="IPR045864">
    <property type="entry name" value="aa-tRNA-synth_II/BPL/LPL"/>
</dbReference>
<proteinExistence type="inferred from homology"/>
<dbReference type="HAMAP" id="MF_00184">
    <property type="entry name" value="Thr_tRNA_synth"/>
    <property type="match status" value="1"/>
</dbReference>
<feature type="domain" description="Aminoacyl-transfer RNA synthetases class-II family profile" evidence="13">
    <location>
        <begin position="274"/>
        <end position="582"/>
    </location>
</feature>
<dbReference type="HOGENOM" id="CLU_008554_3_1_1"/>
<dbReference type="InterPro" id="IPR036621">
    <property type="entry name" value="Anticodon-bd_dom_sf"/>
</dbReference>
<dbReference type="PaxDb" id="2903-EOD05458"/>
<evidence type="ECO:0000256" key="6">
    <source>
        <dbReference type="ARBA" id="ARBA00022833"/>
    </source>
</evidence>
<dbReference type="InterPro" id="IPR002320">
    <property type="entry name" value="Thr-tRNA-ligase_IIa"/>
</dbReference>
<name>A0A0D3I2H3_EMIH1</name>
<evidence type="ECO:0000256" key="9">
    <source>
        <dbReference type="ARBA" id="ARBA00023146"/>
    </source>
</evidence>